<keyword evidence="3" id="KW-1185">Reference proteome</keyword>
<name>A0ABD1VY99_9LAMI</name>
<gene>
    <name evidence="2" type="ORF">Adt_03314</name>
</gene>
<evidence type="ECO:0000313" key="2">
    <source>
        <dbReference type="EMBL" id="KAL2542336.1"/>
    </source>
</evidence>
<dbReference type="EMBL" id="JBFOLK010000001">
    <property type="protein sequence ID" value="KAL2542336.1"/>
    <property type="molecule type" value="Genomic_DNA"/>
</dbReference>
<evidence type="ECO:0000256" key="1">
    <source>
        <dbReference type="SAM" id="MobiDB-lite"/>
    </source>
</evidence>
<accession>A0ABD1VY99</accession>
<evidence type="ECO:0000313" key="3">
    <source>
        <dbReference type="Proteomes" id="UP001604336"/>
    </source>
</evidence>
<organism evidence="2 3">
    <name type="scientific">Abeliophyllum distichum</name>
    <dbReference type="NCBI Taxonomy" id="126358"/>
    <lineage>
        <taxon>Eukaryota</taxon>
        <taxon>Viridiplantae</taxon>
        <taxon>Streptophyta</taxon>
        <taxon>Embryophyta</taxon>
        <taxon>Tracheophyta</taxon>
        <taxon>Spermatophyta</taxon>
        <taxon>Magnoliopsida</taxon>
        <taxon>eudicotyledons</taxon>
        <taxon>Gunneridae</taxon>
        <taxon>Pentapetalae</taxon>
        <taxon>asterids</taxon>
        <taxon>lamiids</taxon>
        <taxon>Lamiales</taxon>
        <taxon>Oleaceae</taxon>
        <taxon>Forsythieae</taxon>
        <taxon>Abeliophyllum</taxon>
    </lineage>
</organism>
<dbReference type="AlphaFoldDB" id="A0ABD1VY99"/>
<sequence>MDIRSKAIFIIYRVYYKVMSTNKSPKALRSFPKHETLLIEINPLHSNVSIPRRLSWDQVTQNLLWKVENEQPPIRKVPRTKFREITEMPDGSVQVQIAPSSSSRFYFNSSRPESFKTFKKAAKQPSKRFKGVDFSLNIPKTHYSEKDEDSNQNGSESPTLSDMRSQRNQLNIISSTIYRKRAFKKDKDPIVRSFQKTLKRLNSNKK</sequence>
<proteinExistence type="predicted"/>
<dbReference type="Proteomes" id="UP001604336">
    <property type="component" value="Unassembled WGS sequence"/>
</dbReference>
<comment type="caution">
    <text evidence="2">The sequence shown here is derived from an EMBL/GenBank/DDBJ whole genome shotgun (WGS) entry which is preliminary data.</text>
</comment>
<reference evidence="3" key="1">
    <citation type="submission" date="2024-07" db="EMBL/GenBank/DDBJ databases">
        <title>Two chromosome-level genome assemblies of Korean endemic species Abeliophyllum distichum and Forsythia ovata (Oleaceae).</title>
        <authorList>
            <person name="Jang H."/>
        </authorList>
    </citation>
    <scope>NUCLEOTIDE SEQUENCE [LARGE SCALE GENOMIC DNA]</scope>
</reference>
<feature type="region of interest" description="Disordered" evidence="1">
    <location>
        <begin position="142"/>
        <end position="167"/>
    </location>
</feature>
<feature type="compositionally biased region" description="Polar residues" evidence="1">
    <location>
        <begin position="151"/>
        <end position="167"/>
    </location>
</feature>
<protein>
    <submittedName>
        <fullName evidence="2">Movement protein</fullName>
    </submittedName>
</protein>